<dbReference type="EMBL" id="LRPX01000083">
    <property type="protein sequence ID" value="KXA13070.1"/>
    <property type="molecule type" value="Genomic_DNA"/>
</dbReference>
<accession>A0A133N9W6</accession>
<dbReference type="AlphaFoldDB" id="A0A133N9W6"/>
<dbReference type="RefSeq" id="WP_008801759.1">
    <property type="nucleotide sequence ID" value="NZ_KQ956568.1"/>
</dbReference>
<evidence type="ECO:0000256" key="1">
    <source>
        <dbReference type="SAM" id="SignalP"/>
    </source>
</evidence>
<comment type="caution">
    <text evidence="3">The sequence shown here is derived from an EMBL/GenBank/DDBJ whole genome shotgun (WGS) entry which is preliminary data.</text>
</comment>
<dbReference type="Proteomes" id="UP000070617">
    <property type="component" value="Unassembled WGS sequence"/>
</dbReference>
<proteinExistence type="predicted"/>
<dbReference type="PATRIC" id="fig|134605.3.peg.1506"/>
<feature type="domain" description="DUF2147" evidence="2">
    <location>
        <begin position="24"/>
        <end position="149"/>
    </location>
</feature>
<keyword evidence="4" id="KW-1185">Reference proteome</keyword>
<dbReference type="InterPro" id="IPR019223">
    <property type="entry name" value="DUF2147"/>
</dbReference>
<name>A0A133N9W6_9FUSO</name>
<keyword evidence="1" id="KW-0732">Signal</keyword>
<evidence type="ECO:0000313" key="3">
    <source>
        <dbReference type="EMBL" id="KXA13070.1"/>
    </source>
</evidence>
<organism evidence="3 4">
    <name type="scientific">Fusobacterium equinum</name>
    <dbReference type="NCBI Taxonomy" id="134605"/>
    <lineage>
        <taxon>Bacteria</taxon>
        <taxon>Fusobacteriati</taxon>
        <taxon>Fusobacteriota</taxon>
        <taxon>Fusobacteriia</taxon>
        <taxon>Fusobacteriales</taxon>
        <taxon>Fusobacteriaceae</taxon>
        <taxon>Fusobacterium</taxon>
    </lineage>
</organism>
<feature type="signal peptide" evidence="1">
    <location>
        <begin position="1"/>
        <end position="17"/>
    </location>
</feature>
<evidence type="ECO:0000259" key="2">
    <source>
        <dbReference type="Pfam" id="PF09917"/>
    </source>
</evidence>
<evidence type="ECO:0000313" key="4">
    <source>
        <dbReference type="Proteomes" id="UP000070617"/>
    </source>
</evidence>
<protein>
    <recommendedName>
        <fullName evidence="2">DUF2147 domain-containing protein</fullName>
    </recommendedName>
</protein>
<dbReference type="STRING" id="134605.HMPREF3206_01528"/>
<dbReference type="Pfam" id="PF09917">
    <property type="entry name" value="DUF2147"/>
    <property type="match status" value="1"/>
</dbReference>
<dbReference type="PANTHER" id="PTHR36919:SF2">
    <property type="entry name" value="BLL6627 PROTEIN"/>
    <property type="match status" value="1"/>
</dbReference>
<feature type="chain" id="PRO_5007457881" description="DUF2147 domain-containing protein" evidence="1">
    <location>
        <begin position="18"/>
        <end position="152"/>
    </location>
</feature>
<sequence>MKKLWILFFLFPNLVFAAREDILGKWISTKYKDGNQIIIEVIEKEDGKFYGKMIDQTVPFYQEGEFQGKEKMDLKNPDPSLKHRKLVGVEMLKSIAYQEEKDRYDGGTVYIPGMGKTLYASVQVEKDSMKMKGSFDKAGILGKTQLWHRYEK</sequence>
<dbReference type="Gene3D" id="2.40.128.520">
    <property type="match status" value="1"/>
</dbReference>
<dbReference type="PANTHER" id="PTHR36919">
    <property type="entry name" value="BLR1215 PROTEIN"/>
    <property type="match status" value="1"/>
</dbReference>
<gene>
    <name evidence="3" type="ORF">HMPREF3206_01528</name>
</gene>
<reference evidence="4" key="1">
    <citation type="submission" date="2016-01" db="EMBL/GenBank/DDBJ databases">
        <authorList>
            <person name="Mitreva M."/>
            <person name="Pepin K.H."/>
            <person name="Mihindukulasuriya K.A."/>
            <person name="Fulton R."/>
            <person name="Fronick C."/>
            <person name="O'Laughlin M."/>
            <person name="Miner T."/>
            <person name="Herter B."/>
            <person name="Rosa B.A."/>
            <person name="Cordes M."/>
            <person name="Tomlinson C."/>
            <person name="Wollam A."/>
            <person name="Palsikar V.B."/>
            <person name="Mardis E.R."/>
            <person name="Wilson R.K."/>
        </authorList>
    </citation>
    <scope>NUCLEOTIDE SEQUENCE [LARGE SCALE GENOMIC DNA]</scope>
    <source>
        <strain evidence="4">CMW8396</strain>
    </source>
</reference>